<dbReference type="InterPro" id="IPR036541">
    <property type="entry name" value="PLipase_A1_sf"/>
</dbReference>
<keyword evidence="15" id="KW-0442">Lipid degradation</keyword>
<comment type="caution">
    <text evidence="20">The sequence shown here is derived from an EMBL/GenBank/DDBJ whole genome shotgun (WGS) entry which is preliminary data.</text>
</comment>
<dbReference type="EC" id="3.1.1.4" evidence="8"/>
<evidence type="ECO:0000256" key="1">
    <source>
        <dbReference type="ARBA" id="ARBA00000111"/>
    </source>
</evidence>
<evidence type="ECO:0000313" key="21">
    <source>
        <dbReference type="Proteomes" id="UP000682951"/>
    </source>
</evidence>
<keyword evidence="16" id="KW-0443">Lipid metabolism</keyword>
<proteinExistence type="inferred from homology"/>
<keyword evidence="10" id="KW-0812">Transmembrane</keyword>
<evidence type="ECO:0000256" key="10">
    <source>
        <dbReference type="ARBA" id="ARBA00022692"/>
    </source>
</evidence>
<keyword evidence="18" id="KW-0998">Cell outer membrane</keyword>
<dbReference type="PANTHER" id="PTHR40457:SF1">
    <property type="entry name" value="PHOSPHOLIPASE A1"/>
    <property type="match status" value="1"/>
</dbReference>
<evidence type="ECO:0000256" key="7">
    <source>
        <dbReference type="ARBA" id="ARBA00013179"/>
    </source>
</evidence>
<evidence type="ECO:0000256" key="17">
    <source>
        <dbReference type="ARBA" id="ARBA00023136"/>
    </source>
</evidence>
<evidence type="ECO:0000256" key="9">
    <source>
        <dbReference type="ARBA" id="ARBA00022452"/>
    </source>
</evidence>
<dbReference type="Pfam" id="PF02253">
    <property type="entry name" value="PLA1"/>
    <property type="match status" value="1"/>
</dbReference>
<keyword evidence="13" id="KW-0378">Hydrolase</keyword>
<dbReference type="EC" id="3.1.1.32" evidence="7"/>
<evidence type="ECO:0000256" key="13">
    <source>
        <dbReference type="ARBA" id="ARBA00022801"/>
    </source>
</evidence>
<keyword evidence="14" id="KW-0106">Calcium</keyword>
<organism evidence="20 21">
    <name type="scientific">Campylobacter anatolicus</name>
    <dbReference type="NCBI Taxonomy" id="2829105"/>
    <lineage>
        <taxon>Bacteria</taxon>
        <taxon>Pseudomonadati</taxon>
        <taxon>Campylobacterota</taxon>
        <taxon>Epsilonproteobacteria</taxon>
        <taxon>Campylobacterales</taxon>
        <taxon>Campylobacteraceae</taxon>
        <taxon>Campylobacter</taxon>
    </lineage>
</organism>
<dbReference type="EMBL" id="JAGSSW010000001">
    <property type="protein sequence ID" value="MBR8463315.1"/>
    <property type="molecule type" value="Genomic_DNA"/>
</dbReference>
<keyword evidence="21" id="KW-1185">Reference proteome</keyword>
<comment type="catalytic activity">
    <reaction evidence="1">
        <text>a 1,2-diacyl-sn-glycero-3-phosphocholine + H2O = a 2-acyl-sn-glycero-3-phosphocholine + a fatty acid + H(+)</text>
        <dbReference type="Rhea" id="RHEA:18689"/>
        <dbReference type="ChEBI" id="CHEBI:15377"/>
        <dbReference type="ChEBI" id="CHEBI:15378"/>
        <dbReference type="ChEBI" id="CHEBI:28868"/>
        <dbReference type="ChEBI" id="CHEBI:57643"/>
        <dbReference type="ChEBI" id="CHEBI:57875"/>
        <dbReference type="EC" id="3.1.1.32"/>
    </reaction>
</comment>
<dbReference type="Proteomes" id="UP000682951">
    <property type="component" value="Unassembled WGS sequence"/>
</dbReference>
<keyword evidence="9" id="KW-1134">Transmembrane beta strand</keyword>
<evidence type="ECO:0000256" key="4">
    <source>
        <dbReference type="ARBA" id="ARBA00004571"/>
    </source>
</evidence>
<evidence type="ECO:0000256" key="12">
    <source>
        <dbReference type="ARBA" id="ARBA00022729"/>
    </source>
</evidence>
<comment type="subcellular location">
    <subcellularLocation>
        <location evidence="4">Cell outer membrane</location>
        <topology evidence="4">Multi-pass membrane protein</topology>
    </subcellularLocation>
</comment>
<dbReference type="PRINTS" id="PR01486">
    <property type="entry name" value="PHPHLIPASEA1"/>
</dbReference>
<evidence type="ECO:0000256" key="19">
    <source>
        <dbReference type="ARBA" id="ARBA00032375"/>
    </source>
</evidence>
<comment type="cofactor">
    <cofactor evidence="3">
        <name>Ca(2+)</name>
        <dbReference type="ChEBI" id="CHEBI:29108"/>
    </cofactor>
</comment>
<evidence type="ECO:0000256" key="2">
    <source>
        <dbReference type="ARBA" id="ARBA00001604"/>
    </source>
</evidence>
<accession>A0ABS5HGB6</accession>
<comment type="similarity">
    <text evidence="5">Belongs to the phospholipase A1 family.</text>
</comment>
<evidence type="ECO:0000256" key="14">
    <source>
        <dbReference type="ARBA" id="ARBA00022837"/>
    </source>
</evidence>
<comment type="catalytic activity">
    <reaction evidence="2">
        <text>a 1,2-diacyl-sn-glycero-3-phosphocholine + H2O = a 1-acyl-sn-glycero-3-phosphocholine + a fatty acid + H(+)</text>
        <dbReference type="Rhea" id="RHEA:15801"/>
        <dbReference type="ChEBI" id="CHEBI:15377"/>
        <dbReference type="ChEBI" id="CHEBI:15378"/>
        <dbReference type="ChEBI" id="CHEBI:28868"/>
        <dbReference type="ChEBI" id="CHEBI:57643"/>
        <dbReference type="ChEBI" id="CHEBI:58168"/>
        <dbReference type="EC" id="3.1.1.4"/>
    </reaction>
</comment>
<gene>
    <name evidence="20" type="ORF">KDD93_01855</name>
</gene>
<evidence type="ECO:0000256" key="6">
    <source>
        <dbReference type="ARBA" id="ARBA00011702"/>
    </source>
</evidence>
<keyword evidence="11" id="KW-0479">Metal-binding</keyword>
<evidence type="ECO:0000256" key="15">
    <source>
        <dbReference type="ARBA" id="ARBA00022963"/>
    </source>
</evidence>
<evidence type="ECO:0000256" key="8">
    <source>
        <dbReference type="ARBA" id="ARBA00013278"/>
    </source>
</evidence>
<dbReference type="InterPro" id="IPR003187">
    <property type="entry name" value="PLipase_A1"/>
</dbReference>
<evidence type="ECO:0000256" key="5">
    <source>
        <dbReference type="ARBA" id="ARBA00010525"/>
    </source>
</evidence>
<sequence>MAQSADELYQKAQEYENLGDIKTAMSLYKQAAKKGLDSTQQKNKNSINLTQIPQPKTAQNQIAIKLASVQKATKESEQNPLGIKLYGLNYLLPATYTKNVANDERKKFETKFQFSIQKPLAYDIFGLKESIGVSYSQTSWWQTARTSAPFRESNYRPEIYVDFSTRQSLLNFNTTSIRLGLLHESNGQAGNESRSWNRLYAQGTFEFNKLKITPRIWAVVGDVSDNKAISEYVGRADVKLSYKLGGHIFNAILRNNLKLDKTNKGAFELGWLFPIFSNGIYGYLQYFNGYGENLFDYNKHTNKIGIGVAVLK</sequence>
<evidence type="ECO:0000256" key="3">
    <source>
        <dbReference type="ARBA" id="ARBA00001913"/>
    </source>
</evidence>
<evidence type="ECO:0000256" key="16">
    <source>
        <dbReference type="ARBA" id="ARBA00023098"/>
    </source>
</evidence>
<keyword evidence="12" id="KW-0732">Signal</keyword>
<name>A0ABS5HGB6_9BACT</name>
<dbReference type="Gene3D" id="2.40.230.10">
    <property type="entry name" value="Phospholipase A1"/>
    <property type="match status" value="1"/>
</dbReference>
<dbReference type="SUPFAM" id="SSF56931">
    <property type="entry name" value="Outer membrane phospholipase A (OMPLA)"/>
    <property type="match status" value="1"/>
</dbReference>
<evidence type="ECO:0000313" key="20">
    <source>
        <dbReference type="EMBL" id="MBR8463315.1"/>
    </source>
</evidence>
<evidence type="ECO:0000256" key="11">
    <source>
        <dbReference type="ARBA" id="ARBA00022723"/>
    </source>
</evidence>
<comment type="subunit">
    <text evidence="6">Homodimer; dimerization is reversible, and the dimeric form is the active one.</text>
</comment>
<evidence type="ECO:0000256" key="18">
    <source>
        <dbReference type="ARBA" id="ARBA00023237"/>
    </source>
</evidence>
<dbReference type="PANTHER" id="PTHR40457">
    <property type="entry name" value="PHOSPHOLIPASE A1"/>
    <property type="match status" value="1"/>
</dbReference>
<keyword evidence="17" id="KW-0472">Membrane</keyword>
<protein>
    <recommendedName>
        <fullName evidence="19">Phosphatidylcholine 1-acylhydrolase</fullName>
        <ecNumber evidence="7">3.1.1.32</ecNumber>
        <ecNumber evidence="8">3.1.1.4</ecNumber>
    </recommendedName>
</protein>
<reference evidence="20 21" key="1">
    <citation type="submission" date="2021-04" db="EMBL/GenBank/DDBJ databases">
        <title>Molecular and phenotypic characterization and identification of bacterial isolates recovered from the Anatolian ground squirrels (Spermophilus xanthoprymnus) and which have the potential to form a new species in the Campylobacter genus.</title>
        <authorList>
            <person name="Aydin F."/>
            <person name="Abay S."/>
            <person name="Kayman T."/>
            <person name="Karakaya E."/>
            <person name="Mustak H.K."/>
            <person name="Mustak I.B."/>
            <person name="Bilgin N."/>
            <person name="Duzler A."/>
            <person name="Sahin O."/>
            <person name="Guran O."/>
            <person name="Saticioglu I.B."/>
        </authorList>
    </citation>
    <scope>NUCLEOTIDE SEQUENCE [LARGE SCALE GENOMIC DNA]</scope>
    <source>
        <strain evidence="21">faydin-G24</strain>
    </source>
</reference>